<dbReference type="PANTHER" id="PTHR43775:SF20">
    <property type="entry name" value="HYBRID PKS-NRPS SYNTHETASE APDA"/>
    <property type="match status" value="1"/>
</dbReference>
<keyword evidence="5" id="KW-0511">Multifunctional enzyme</keyword>
<dbReference type="SUPFAM" id="SSF51735">
    <property type="entry name" value="NAD(P)-binding Rossmann-fold domains"/>
    <property type="match status" value="1"/>
</dbReference>
<reference evidence="11 12" key="1">
    <citation type="submission" date="2015-03" db="EMBL/GenBank/DDBJ databases">
        <title>RNA-seq based gene annotation and comparative genomics of four Zymoseptoria species reveal species-specific pathogenicity related genes and transposable element activity.</title>
        <authorList>
            <person name="Grandaubert J."/>
            <person name="Bhattacharyya A."/>
            <person name="Stukenbrock E.H."/>
        </authorList>
    </citation>
    <scope>NUCLEOTIDE SEQUENCE [LARGE SCALE GENOMIC DNA]</scope>
    <source>
        <strain evidence="11 12">Zb18110</strain>
    </source>
</reference>
<dbReference type="Gene3D" id="3.40.47.10">
    <property type="match status" value="1"/>
</dbReference>
<dbReference type="InterPro" id="IPR009081">
    <property type="entry name" value="PP-bd_ACP"/>
</dbReference>
<evidence type="ECO:0000256" key="3">
    <source>
        <dbReference type="ARBA" id="ARBA00022603"/>
    </source>
</evidence>
<evidence type="ECO:0000313" key="11">
    <source>
        <dbReference type="EMBL" id="KJX95896.1"/>
    </source>
</evidence>
<dbReference type="InterPro" id="IPR057326">
    <property type="entry name" value="KR_dom"/>
</dbReference>
<dbReference type="SUPFAM" id="SSF53335">
    <property type="entry name" value="S-adenosyl-L-methionine-dependent methyltransferases"/>
    <property type="match status" value="1"/>
</dbReference>
<dbReference type="InterPro" id="IPR013217">
    <property type="entry name" value="Methyltransf_12"/>
</dbReference>
<evidence type="ECO:0000256" key="6">
    <source>
        <dbReference type="PROSITE-ProRule" id="PRU01363"/>
    </source>
</evidence>
<dbReference type="Pfam" id="PF00109">
    <property type="entry name" value="ketoacyl-synt"/>
    <property type="match status" value="1"/>
</dbReference>
<feature type="domain" description="Ketosynthase family 3 (KS3)" evidence="9">
    <location>
        <begin position="5"/>
        <end position="436"/>
    </location>
</feature>
<dbReference type="SUPFAM" id="SSF52151">
    <property type="entry name" value="FabD/lysophospholipase-like"/>
    <property type="match status" value="1"/>
</dbReference>
<dbReference type="InterPro" id="IPR016035">
    <property type="entry name" value="Acyl_Trfase/lysoPLipase"/>
</dbReference>
<dbReference type="InterPro" id="IPR016039">
    <property type="entry name" value="Thiolase-like"/>
</dbReference>
<dbReference type="GO" id="GO:0004312">
    <property type="term" value="F:fatty acid synthase activity"/>
    <property type="evidence" value="ECO:0007669"/>
    <property type="project" value="TreeGrafter"/>
</dbReference>
<dbReference type="InterPro" id="IPR020807">
    <property type="entry name" value="PKS_DH"/>
</dbReference>
<evidence type="ECO:0000313" key="12">
    <source>
        <dbReference type="Proteomes" id="UP000033647"/>
    </source>
</evidence>
<dbReference type="SUPFAM" id="SSF53901">
    <property type="entry name" value="Thiolase-like"/>
    <property type="match status" value="1"/>
</dbReference>
<feature type="region of interest" description="Disordered" evidence="7">
    <location>
        <begin position="2430"/>
        <end position="2491"/>
    </location>
</feature>
<dbReference type="CDD" id="cd00833">
    <property type="entry name" value="PKS"/>
    <property type="match status" value="1"/>
</dbReference>
<dbReference type="InterPro" id="IPR032821">
    <property type="entry name" value="PKS_assoc"/>
</dbReference>
<keyword evidence="3" id="KW-0489">Methyltransferase</keyword>
<dbReference type="InterPro" id="IPR018201">
    <property type="entry name" value="Ketoacyl_synth_AS"/>
</dbReference>
<dbReference type="GO" id="GO:0004315">
    <property type="term" value="F:3-oxoacyl-[acyl-carrier-protein] synthase activity"/>
    <property type="evidence" value="ECO:0007669"/>
    <property type="project" value="InterPro"/>
</dbReference>
<dbReference type="SMART" id="SM00827">
    <property type="entry name" value="PKS_AT"/>
    <property type="match status" value="1"/>
</dbReference>
<dbReference type="Proteomes" id="UP000033647">
    <property type="component" value="Unassembled WGS sequence"/>
</dbReference>
<dbReference type="SMART" id="SM00826">
    <property type="entry name" value="PKS_DH"/>
    <property type="match status" value="1"/>
</dbReference>
<dbReference type="InterPro" id="IPR020841">
    <property type="entry name" value="PKS_Beta-ketoAc_synthase_dom"/>
</dbReference>
<dbReference type="InterPro" id="IPR050091">
    <property type="entry name" value="PKS_NRPS_Biosynth_Enz"/>
</dbReference>
<evidence type="ECO:0000256" key="4">
    <source>
        <dbReference type="ARBA" id="ARBA00022679"/>
    </source>
</evidence>
<dbReference type="InterPro" id="IPR036291">
    <property type="entry name" value="NAD(P)-bd_dom_sf"/>
</dbReference>
<dbReference type="Gene3D" id="1.10.1200.10">
    <property type="entry name" value="ACP-like"/>
    <property type="match status" value="1"/>
</dbReference>
<dbReference type="Gene3D" id="3.30.70.3290">
    <property type="match status" value="1"/>
</dbReference>
<dbReference type="EMBL" id="LAFY01000939">
    <property type="protein sequence ID" value="KJX95896.1"/>
    <property type="molecule type" value="Genomic_DNA"/>
</dbReference>
<dbReference type="Gene3D" id="3.30.559.10">
    <property type="entry name" value="Chloramphenicol acetyltransferase-like domain"/>
    <property type="match status" value="1"/>
</dbReference>
<feature type="active site" description="Proton acceptor; for dehydratase activity" evidence="6">
    <location>
        <position position="965"/>
    </location>
</feature>
<feature type="compositionally biased region" description="Low complexity" evidence="7">
    <location>
        <begin position="2471"/>
        <end position="2481"/>
    </location>
</feature>
<feature type="domain" description="Carrier" evidence="8">
    <location>
        <begin position="2349"/>
        <end position="2426"/>
    </location>
</feature>
<evidence type="ECO:0000256" key="7">
    <source>
        <dbReference type="SAM" id="MobiDB-lite"/>
    </source>
</evidence>
<protein>
    <submittedName>
        <fullName evidence="11">Polyketide synthase PKS like protein</fullName>
    </submittedName>
</protein>
<dbReference type="Gene3D" id="3.40.366.10">
    <property type="entry name" value="Malonyl-Coenzyme A Acyl Carrier Protein, domain 2"/>
    <property type="match status" value="1"/>
</dbReference>
<name>A0A0F4GER8_9PEZI</name>
<dbReference type="Pfam" id="PF00668">
    <property type="entry name" value="Condensation"/>
    <property type="match status" value="1"/>
</dbReference>
<dbReference type="GO" id="GO:0009403">
    <property type="term" value="P:toxin biosynthetic process"/>
    <property type="evidence" value="ECO:0007669"/>
    <property type="project" value="UniProtKB-ARBA"/>
</dbReference>
<dbReference type="Pfam" id="PF08659">
    <property type="entry name" value="KR"/>
    <property type="match status" value="1"/>
</dbReference>
<dbReference type="OrthoDB" id="329835at2759"/>
<dbReference type="InterPro" id="IPR036736">
    <property type="entry name" value="ACP-like_sf"/>
</dbReference>
<keyword evidence="2" id="KW-0597">Phosphoprotein</keyword>
<dbReference type="PROSITE" id="PS50075">
    <property type="entry name" value="CARRIER"/>
    <property type="match status" value="1"/>
</dbReference>
<dbReference type="Pfam" id="PF00698">
    <property type="entry name" value="Acyl_transf_1"/>
    <property type="match status" value="1"/>
</dbReference>
<comment type="caution">
    <text evidence="11">The sequence shown here is derived from an EMBL/GenBank/DDBJ whole genome shotgun (WGS) entry which is preliminary data.</text>
</comment>
<keyword evidence="1" id="KW-0596">Phosphopantetheine</keyword>
<gene>
    <name evidence="11" type="ORF">TI39_contig948g00004</name>
</gene>
<dbReference type="Gene3D" id="3.10.129.110">
    <property type="entry name" value="Polyketide synthase dehydratase"/>
    <property type="match status" value="1"/>
</dbReference>
<dbReference type="SUPFAM" id="SSF47336">
    <property type="entry name" value="ACP-like"/>
    <property type="match status" value="1"/>
</dbReference>
<dbReference type="SMART" id="SM00822">
    <property type="entry name" value="PKS_KR"/>
    <property type="match status" value="1"/>
</dbReference>
<dbReference type="Pfam" id="PF16197">
    <property type="entry name" value="KAsynt_C_assoc"/>
    <property type="match status" value="1"/>
</dbReference>
<accession>A0A0F4GER8</accession>
<feature type="domain" description="PKS/mFAS DH" evidence="10">
    <location>
        <begin position="933"/>
        <end position="1231"/>
    </location>
</feature>
<evidence type="ECO:0000259" key="9">
    <source>
        <dbReference type="PROSITE" id="PS52004"/>
    </source>
</evidence>
<evidence type="ECO:0000256" key="2">
    <source>
        <dbReference type="ARBA" id="ARBA00022553"/>
    </source>
</evidence>
<dbReference type="CDD" id="cd02440">
    <property type="entry name" value="AdoMet_MTases"/>
    <property type="match status" value="1"/>
</dbReference>
<dbReference type="InterPro" id="IPR023213">
    <property type="entry name" value="CAT-like_dom_sf"/>
</dbReference>
<dbReference type="PANTHER" id="PTHR43775">
    <property type="entry name" value="FATTY ACID SYNTHASE"/>
    <property type="match status" value="1"/>
</dbReference>
<feature type="compositionally biased region" description="Basic and acidic residues" evidence="7">
    <location>
        <begin position="2456"/>
        <end position="2470"/>
    </location>
</feature>
<dbReference type="Gene3D" id="3.40.50.150">
    <property type="entry name" value="Vaccinia Virus protein VP39"/>
    <property type="match status" value="1"/>
</dbReference>
<evidence type="ECO:0000259" key="8">
    <source>
        <dbReference type="PROSITE" id="PS50075"/>
    </source>
</evidence>
<dbReference type="GO" id="GO:0031177">
    <property type="term" value="F:phosphopantetheine binding"/>
    <property type="evidence" value="ECO:0007669"/>
    <property type="project" value="InterPro"/>
</dbReference>
<dbReference type="SUPFAM" id="SSF52777">
    <property type="entry name" value="CoA-dependent acyltransferases"/>
    <property type="match status" value="2"/>
</dbReference>
<dbReference type="STRING" id="1047168.A0A0F4GER8"/>
<feature type="region of interest" description="C-terminal hotdog fold" evidence="6">
    <location>
        <begin position="1085"/>
        <end position="1231"/>
    </location>
</feature>
<evidence type="ECO:0000256" key="5">
    <source>
        <dbReference type="ARBA" id="ARBA00023268"/>
    </source>
</evidence>
<dbReference type="InterPro" id="IPR016036">
    <property type="entry name" value="Malonyl_transacylase_ACP-bd"/>
</dbReference>
<dbReference type="InterPro" id="IPR020806">
    <property type="entry name" value="PKS_PP-bd"/>
</dbReference>
<dbReference type="InterPro" id="IPR014031">
    <property type="entry name" value="Ketoacyl_synth_C"/>
</dbReference>
<dbReference type="Pfam" id="PF08242">
    <property type="entry name" value="Methyltransf_12"/>
    <property type="match status" value="1"/>
</dbReference>
<dbReference type="GO" id="GO:0006633">
    <property type="term" value="P:fatty acid biosynthetic process"/>
    <property type="evidence" value="ECO:0007669"/>
    <property type="project" value="InterPro"/>
</dbReference>
<dbReference type="InterPro" id="IPR042104">
    <property type="entry name" value="PKS_dehydratase_sf"/>
</dbReference>
<dbReference type="InterPro" id="IPR001242">
    <property type="entry name" value="Condensation_dom"/>
</dbReference>
<feature type="active site" description="Proton donor; for dehydratase activity" evidence="6">
    <location>
        <position position="1140"/>
    </location>
</feature>
<dbReference type="InterPro" id="IPR014043">
    <property type="entry name" value="Acyl_transferase_dom"/>
</dbReference>
<dbReference type="GO" id="GO:0032259">
    <property type="term" value="P:methylation"/>
    <property type="evidence" value="ECO:0007669"/>
    <property type="project" value="UniProtKB-KW"/>
</dbReference>
<sequence>MATPPEPIAVIGVGCRFPGGCNTPSKLWDLICEQRDIQSKIPPERFDSDAFYNEDGSKPGHTNVSHGYFLDEDIRLFDAAFFRMNPAEVEAVDPQQRMLLETVYEALESGGTTMDQLRGTDTAVFVGCMTGDYSEMLMRDPLDLSGYMSSGVAKSLLSNRISYFYDWHGPSMTIDTACSSSLVAVHEAVQSLRSGMCRIACAAGVNVMLGPDNFITESKVQLLSPTGRSRMWDAAADGYARGEGAAALIMKPLSHALADGDEVYCIIRETGVNSDGRTNGITMPSAEAQAALIRQTYARAGLDPLKDGCQYFEAHGTGTQAGDPQEARAIHDVFFPELRDPAEVLYVGSVKTVIGHLEGAAGVAGVIKAAEAVRRAVVPPNMLLQKLNPAIQPFSTNLRVPTRSSPWPHLALGGPRRASVNSFGFGGTNAHAIIESYECGAAVGRAPQNLDVIPSPVLLSANSELSLRAQATALADFLESHDSIPCFHDLLYTLQSRRSQHYVRLALSSNSREDLLRKIRATAQSTSNIGLSTTKLSSSFRFLGVFTGQGAQWATMGSELLRTSSVAQKCFKELDASLSALPDAPAWTLSDQCLADSDTSRLGEAAIAQPLCTAVQIMMVDLLKQAGVDLISVVGHSSGEIAAAYSVGVISAQDAIRIAYYRGLYASLARGQNGQKGAMMAVGLSFEEACELCEGEFAGRVDVAAWNSDTSNTLSGDEDAILEIKARLEDRDVFARLLKVDTAYHSHHMLACSGPYTKALQACSIKPNRPRRGCAWFSSVYGGRIEGDDLINKLSCEYWVENLLSPVMFHDAIETAAYGDLLCDAAIEVGAHPALKTPVTQTYQRTIGHQLSYYGTLLRGRNDIEAVSETLGALWIQLGSKAVDFNQYNQAFFGTDSVPKLVTLPGYKWDHNKRFWKEGRKSLVYRTPHEKSHPLLGKRAVDDIDEQKRWENCLRLQDLPWLSGHVVQGQVVYPAAAYLVMALAASRTLVSAQQVAVYELVDVAIDNAILLGENDANVRTLFTLNTVPFPESASDIQAEWVCRSVSADDNKAEWRVNAKGKVRLLLKSKFADELPPRIAPAETLLTRVSSDRLYDSIEALGMSYSGQFRRLEDVQRRSKYATALMTGIETTDLIHPAVLDSAFQPLIAAMAYPGDGSMNSACVPTHIRSIRIAGSQQVSNSGRRLIVDAFATASAARSFTGDVDLYDVESGDALMQVDSMTCTTLIQPGPGDYKELYTQEVWQLDIGSGVAISQDGRRPEPRELDLKAFQERLAYSYLRRFYRSFSRADVALMEPHYTKIFDWLERLFATIASGQHPSVKAEWADDDHEMLLQEASKYSDSIELRLLQAVGENFASVARGETGMLEHMMKDNMLERTYTEMVGVPFLMSCISEVMRQIAHRYPQMNILEIGAGTGALTKAVLNGLGSAFDAYTFTDISSGFFERAEKRFQEFSHKMEYRPLNIELDVGAQGYQYGAYDLVGAANVLHATKSIKNSLRNVRQLLKPGGYLILVEWTGDNLGIFTSYAGLPGLWLSEDGRTDGPLLSKDEWDEHLRDTGFSGIDYWMPDSSDASKHISSLMVVQAVDRDINVMRSPFTTSTNPLTGHAITIIGGGVTGVNKAVRDVLTRRSPEPDIQLVDSLAKMVDEEILPSSLICLEDLDTPVLQDLSEATLVALQRILPNCRHVVWVGCEGRYANLSLGLCRSLANEHGHVALQFLKIHDATNLGVSVPIADSMARLIYSSTCSQAPSWLWTSESELVVDHQNRLFVPRVLPDVPLNDRHNANILPTKDSVRLDSQSVTIKKTQDAFEIRKAEMTDRPHIRITYALLRPIIISGKSYFVSYGHATHQGNENALVVLSPTCSSSVPISANCTVSVGHHSNAGSILPRITSKMLVRRFLRNFDTSRRLAINEPDETIGAELLQECGKCGVKTICFSGHGKAGCTPVHALAPDRVLRNVLPSDVGTFLDFAPDQVSRWTRVLSTRCTYTTVETFWNDEHSWEDFANITTQVFAESFPGMRSDHVVPINDLPSIAARDVSYSSVVDFSAATHIDALLPPPDYSYVVRNDGTYFMVGCAGGLGRAVCSWLADKGARYIALVSRNVSSIDKAWLNEIEAKGTKVMLCEADASDYDALRLVLSRVRTDMPPVIGVAHAAMVLKDKAFGGCTVDDFATVFGPKVKGAENLHNLFIDEPLDFFIMFSSLASVLGSPGQSNYAASNMCMPAIAAERRARGLSASVVHIGAVTGIGYVMGSDVQSKVLRNYDTPIPISEPVFLDIFAQTILIGRPDSNHSPEVMTGMPRYDRDTIDLSRYGRIPKLSHLVIEKATSQIEASATTVSVRQSVDDAQSQDEAALIIQHAFCSKLEKTLQMPADEINCAQPLMNLGVDSLIAVEVRSWFFKQLDVSLPVLKILGGASVEELCQEAASKAFATSRSRARLGPVDHDKSVPPPTTLLKTPSDVRDESSSDSREDVGSSPPSSVSQESDAERIDREGPLGYAQKMTWSAREKWRDSTVGNIAVMYRIAGQLDLVKLEQASQQVVQRHEILRTRIARDPSTGKMRQYVLAQKTVRLDVSPGMTLQAAFDAVRFHVLDLNAGETMKAIAVPRDGHLFLAAAWSHIFFDGYSPLPFLRDLNVVYSGGTLPPLKYQYLDFVDGQLRKAAQAQDLVAYWTAEYSHLPSTLPLFSFSRVKARPTMPLHLPKARPTVEKTLPAQLCSIIKIVARKMGATPFHMYLAALQALFYRMLPVQDVCLAIATNNREAEYDDSVGDFSDVLPMKFQTQDDFAQLVRHTRDKMQAGLRANLPNPLIMAALQGPELDRHGSLCQVSVNYMLDPQQEVSPGGQTAEILKYARPVETAVDLYFRYWDSGRDHVQVTVDAWHELYDERSVQIILTIYERLLWTFVEDTAQSITEVIIPSTEEIESSLHEAKIVRFDEWDE</sequence>
<dbReference type="SUPFAM" id="SSF55048">
    <property type="entry name" value="Probable ACP-binding domain of malonyl-CoA ACP transacylase"/>
    <property type="match status" value="1"/>
</dbReference>
<dbReference type="InterPro" id="IPR029063">
    <property type="entry name" value="SAM-dependent_MTases_sf"/>
</dbReference>
<evidence type="ECO:0000256" key="1">
    <source>
        <dbReference type="ARBA" id="ARBA00022450"/>
    </source>
</evidence>
<keyword evidence="4" id="KW-0808">Transferase</keyword>
<dbReference type="Pfam" id="PF14765">
    <property type="entry name" value="PS-DH"/>
    <property type="match status" value="1"/>
</dbReference>
<dbReference type="SMART" id="SM00825">
    <property type="entry name" value="PKS_KS"/>
    <property type="match status" value="1"/>
</dbReference>
<dbReference type="InterPro" id="IPR001227">
    <property type="entry name" value="Ac_transferase_dom_sf"/>
</dbReference>
<dbReference type="InterPro" id="IPR049900">
    <property type="entry name" value="PKS_mFAS_DH"/>
</dbReference>
<dbReference type="Pfam" id="PF02801">
    <property type="entry name" value="Ketoacyl-synt_C"/>
    <property type="match status" value="1"/>
</dbReference>
<feature type="region of interest" description="N-terminal hotdog fold" evidence="6">
    <location>
        <begin position="933"/>
        <end position="1069"/>
    </location>
</feature>
<dbReference type="InterPro" id="IPR013968">
    <property type="entry name" value="PKS_KR"/>
</dbReference>
<dbReference type="GO" id="GO:0008168">
    <property type="term" value="F:methyltransferase activity"/>
    <property type="evidence" value="ECO:0007669"/>
    <property type="project" value="UniProtKB-KW"/>
</dbReference>
<dbReference type="PROSITE" id="PS52019">
    <property type="entry name" value="PKS_MFAS_DH"/>
    <property type="match status" value="1"/>
</dbReference>
<dbReference type="InterPro" id="IPR049551">
    <property type="entry name" value="PKS_DH_C"/>
</dbReference>
<dbReference type="Pfam" id="PF00550">
    <property type="entry name" value="PP-binding"/>
    <property type="match status" value="1"/>
</dbReference>
<organism evidence="11 12">
    <name type="scientific">Zymoseptoria brevis</name>
    <dbReference type="NCBI Taxonomy" id="1047168"/>
    <lineage>
        <taxon>Eukaryota</taxon>
        <taxon>Fungi</taxon>
        <taxon>Dikarya</taxon>
        <taxon>Ascomycota</taxon>
        <taxon>Pezizomycotina</taxon>
        <taxon>Dothideomycetes</taxon>
        <taxon>Dothideomycetidae</taxon>
        <taxon>Mycosphaerellales</taxon>
        <taxon>Mycosphaerellaceae</taxon>
        <taxon>Zymoseptoria</taxon>
    </lineage>
</organism>
<dbReference type="InterPro" id="IPR014030">
    <property type="entry name" value="Ketoacyl_synth_N"/>
</dbReference>
<dbReference type="SMART" id="SM00823">
    <property type="entry name" value="PKS_PP"/>
    <property type="match status" value="1"/>
</dbReference>
<evidence type="ECO:0000259" key="10">
    <source>
        <dbReference type="PROSITE" id="PS52019"/>
    </source>
</evidence>
<dbReference type="Gene3D" id="3.40.50.720">
    <property type="entry name" value="NAD(P)-binding Rossmann-like Domain"/>
    <property type="match status" value="1"/>
</dbReference>
<dbReference type="FunFam" id="3.40.47.10:FF:000019">
    <property type="entry name" value="Polyketide synthase type I"/>
    <property type="match status" value="1"/>
</dbReference>
<dbReference type="Gene3D" id="3.30.559.30">
    <property type="entry name" value="Nonribosomal peptide synthetase, condensation domain"/>
    <property type="match status" value="1"/>
</dbReference>
<keyword evidence="12" id="KW-1185">Reference proteome</keyword>
<proteinExistence type="predicted"/>
<dbReference type="PROSITE" id="PS52004">
    <property type="entry name" value="KS3_2"/>
    <property type="match status" value="1"/>
</dbReference>
<dbReference type="PROSITE" id="PS00606">
    <property type="entry name" value="KS3_1"/>
    <property type="match status" value="1"/>
</dbReference>
<dbReference type="InterPro" id="IPR049552">
    <property type="entry name" value="PKS_DH_N"/>
</dbReference>
<dbReference type="Pfam" id="PF21089">
    <property type="entry name" value="PKS_DH_N"/>
    <property type="match status" value="1"/>
</dbReference>